<reference evidence="3" key="1">
    <citation type="submission" date="2014-04" db="EMBL/GenBank/DDBJ databases">
        <title>Evolutionary Origins and Diversification of the Mycorrhizal Mutualists.</title>
        <authorList>
            <consortium name="DOE Joint Genome Institute"/>
            <consortium name="Mycorrhizal Genomics Consortium"/>
            <person name="Kohler A."/>
            <person name="Kuo A."/>
            <person name="Nagy L.G."/>
            <person name="Floudas D."/>
            <person name="Copeland A."/>
            <person name="Barry K.W."/>
            <person name="Cichocki N."/>
            <person name="Veneault-Fourrey C."/>
            <person name="LaButti K."/>
            <person name="Lindquist E.A."/>
            <person name="Lipzen A."/>
            <person name="Lundell T."/>
            <person name="Morin E."/>
            <person name="Murat C."/>
            <person name="Riley R."/>
            <person name="Ohm R."/>
            <person name="Sun H."/>
            <person name="Tunlid A."/>
            <person name="Henrissat B."/>
            <person name="Grigoriev I.V."/>
            <person name="Hibbett D.S."/>
            <person name="Martin F."/>
        </authorList>
    </citation>
    <scope>NUCLEOTIDE SEQUENCE [LARGE SCALE GENOMIC DNA]</scope>
    <source>
        <strain evidence="3">FD-334 SS-4</strain>
    </source>
</reference>
<gene>
    <name evidence="2" type="ORF">HYPSUDRAFT_200178</name>
</gene>
<sequence>MSPAGAPETLAASLARAQLAVGRRRGVGCLQACYGSQAATIDRPGPGQRDARLEASAADHGPQALTPARMIHLALHLQGKSYRKLHAICAPDPRRMQQIGGAKIFSYVVARKDAGDASSPARRGPRPGSGTPTPRPRFHLEGTAHGRQIAPVCPRARRAGPIVLGLLHALNPLAQLNTPAVYLGCRLARAAAKRVPAVAPEAPAHCVPNAGVFSGGSAAIWREADTCGLGDDMGRQPRSVVPPPDIQAVPQHRDGPPPFCRAVSQLINPPSAREHAARARLIGGIIASYVCSHSTARQTVPRRPRGLRGGLHRVLTLLLLLQPDGPAAWRPGGWAAGVVSGRFSWAVHRVHGYTRGTARRRGHFSCALPPWAANYARYIQGGAPAAPGCAGFTRQWEPTGARSGPSKTTAAARPAHRGPGPPTRSVMQACTYIHNRALHTPG</sequence>
<accession>A0A0D2Q009</accession>
<evidence type="ECO:0000256" key="1">
    <source>
        <dbReference type="SAM" id="MobiDB-lite"/>
    </source>
</evidence>
<keyword evidence="3" id="KW-1185">Reference proteome</keyword>
<protein>
    <submittedName>
        <fullName evidence="2">Uncharacterized protein</fullName>
    </submittedName>
</protein>
<feature type="region of interest" description="Disordered" evidence="1">
    <location>
        <begin position="115"/>
        <end position="137"/>
    </location>
</feature>
<dbReference type="Proteomes" id="UP000054270">
    <property type="component" value="Unassembled WGS sequence"/>
</dbReference>
<proteinExistence type="predicted"/>
<evidence type="ECO:0000313" key="3">
    <source>
        <dbReference type="Proteomes" id="UP000054270"/>
    </source>
</evidence>
<dbReference type="EMBL" id="KN817534">
    <property type="protein sequence ID" value="KJA24920.1"/>
    <property type="molecule type" value="Genomic_DNA"/>
</dbReference>
<organism evidence="2 3">
    <name type="scientific">Hypholoma sublateritium (strain FD-334 SS-4)</name>
    <dbReference type="NCBI Taxonomy" id="945553"/>
    <lineage>
        <taxon>Eukaryota</taxon>
        <taxon>Fungi</taxon>
        <taxon>Dikarya</taxon>
        <taxon>Basidiomycota</taxon>
        <taxon>Agaricomycotina</taxon>
        <taxon>Agaricomycetes</taxon>
        <taxon>Agaricomycetidae</taxon>
        <taxon>Agaricales</taxon>
        <taxon>Agaricineae</taxon>
        <taxon>Strophariaceae</taxon>
        <taxon>Hypholoma</taxon>
    </lineage>
</organism>
<feature type="compositionally biased region" description="Low complexity" evidence="1">
    <location>
        <begin position="117"/>
        <end position="132"/>
    </location>
</feature>
<evidence type="ECO:0000313" key="2">
    <source>
        <dbReference type="EMBL" id="KJA24920.1"/>
    </source>
</evidence>
<feature type="region of interest" description="Disordered" evidence="1">
    <location>
        <begin position="396"/>
        <end position="426"/>
    </location>
</feature>
<name>A0A0D2Q009_HYPSF</name>
<dbReference type="AlphaFoldDB" id="A0A0D2Q009"/>